<dbReference type="RefSeq" id="WP_001318207.1">
    <property type="nucleotide sequence ID" value="NZ_KE701773.1"/>
</dbReference>
<dbReference type="GO" id="GO:0046872">
    <property type="term" value="F:metal ion binding"/>
    <property type="evidence" value="ECO:0007669"/>
    <property type="project" value="UniProtKB-KW"/>
</dbReference>
<feature type="transmembrane region" description="Helical" evidence="12">
    <location>
        <begin position="67"/>
        <end position="91"/>
    </location>
</feature>
<evidence type="ECO:0000313" key="13">
    <source>
        <dbReference type="EMBL" id="EQX17710.1"/>
    </source>
</evidence>
<dbReference type="PANTHER" id="PTHR28259:SF1">
    <property type="entry name" value="FLUORIDE EXPORT PROTEIN 1-RELATED"/>
    <property type="match status" value="1"/>
</dbReference>
<dbReference type="PROSITE" id="PS51257">
    <property type="entry name" value="PROKAR_LIPOPROTEIN"/>
    <property type="match status" value="1"/>
</dbReference>
<evidence type="ECO:0000256" key="3">
    <source>
        <dbReference type="ARBA" id="ARBA00022519"/>
    </source>
</evidence>
<dbReference type="HAMAP" id="MF_00454">
    <property type="entry name" value="FluC"/>
    <property type="match status" value="1"/>
</dbReference>
<keyword evidence="12" id="KW-0479">Metal-binding</keyword>
<evidence type="ECO:0000256" key="2">
    <source>
        <dbReference type="ARBA" id="ARBA00022475"/>
    </source>
</evidence>
<evidence type="ECO:0000256" key="11">
    <source>
        <dbReference type="ARBA" id="ARBA00035585"/>
    </source>
</evidence>
<gene>
    <name evidence="12" type="primary">fluC</name>
    <name evidence="12" type="synonym">crcB</name>
    <name evidence="13" type="ORF">G925_04879</name>
</gene>
<dbReference type="Proteomes" id="UP000016035">
    <property type="component" value="Unassembled WGS sequence"/>
</dbReference>
<protein>
    <recommendedName>
        <fullName evidence="12">Fluoride-specific ion channel FluC</fullName>
    </recommendedName>
</protein>
<keyword evidence="9 12" id="KW-0407">Ion channel</keyword>
<evidence type="ECO:0000256" key="5">
    <source>
        <dbReference type="ARBA" id="ARBA00022989"/>
    </source>
</evidence>
<dbReference type="GO" id="GO:0062054">
    <property type="term" value="F:fluoride channel activity"/>
    <property type="evidence" value="ECO:0007669"/>
    <property type="project" value="UniProtKB-UniRule"/>
</dbReference>
<feature type="binding site" evidence="12">
    <location>
        <position position="78"/>
    </location>
    <ligand>
        <name>Na(+)</name>
        <dbReference type="ChEBI" id="CHEBI:29101"/>
        <note>structural</note>
    </ligand>
</feature>
<comment type="function">
    <text evidence="12">Fluoride-specific ion channel. Important for reducing fluoride concentration in the cell, thus reducing its toxicity.</text>
</comment>
<keyword evidence="7 12" id="KW-0406">Ion transport</keyword>
<reference evidence="14" key="1">
    <citation type="submission" date="2013-07" db="EMBL/GenBank/DDBJ databases">
        <title>The genome sequence of Escherichia coli UMEA 3162-1.</title>
        <authorList>
            <consortium name="The Broad Institute Genome Sequencing Platform"/>
            <consortium name="The Broad Institute Genome Sequencing Center for Infectious Disease"/>
            <person name="Feldgarden M."/>
            <person name="Frimodt-Moller N."/>
            <person name="Leihof R.F."/>
            <person name="Rasmussen L."/>
            <person name="Young S.K."/>
            <person name="Zeng Q."/>
            <person name="Gargeya S."/>
            <person name="Abouelleil A."/>
            <person name="Alvarado L."/>
            <person name="Berlin A.M."/>
            <person name="Chapman S.B."/>
            <person name="Gainer-Dewar J."/>
            <person name="Goldberg J."/>
            <person name="Gnerre S."/>
            <person name="Griggs A."/>
            <person name="Gujja S."/>
            <person name="Hansen M."/>
            <person name="Howarth C."/>
            <person name="Imamovic A."/>
            <person name="Larimer J."/>
            <person name="McCowan C."/>
            <person name="Murphy C."/>
            <person name="Pearson M."/>
            <person name="Poon T."/>
            <person name="Priest M."/>
            <person name="Roberts A."/>
            <person name="Saif S."/>
            <person name="Shea T."/>
            <person name="Sykes S."/>
            <person name="Wortman J."/>
            <person name="Nusbaum C."/>
            <person name="Birren B."/>
        </authorList>
    </citation>
    <scope>NUCLEOTIDE SEQUENCE [LARGE SCALE GENOMIC DNA]</scope>
    <source>
        <strain evidence="14">UMEA 3162-1</strain>
    </source>
</reference>
<dbReference type="NCBIfam" id="NF010792">
    <property type="entry name" value="PRK14196.1"/>
    <property type="match status" value="1"/>
</dbReference>
<organism evidence="13 14">
    <name type="scientific">Escherichia coli (strain UMEA 3162-1)</name>
    <dbReference type="NCBI Taxonomy" id="1281200"/>
    <lineage>
        <taxon>Bacteria</taxon>
        <taxon>Pseudomonadati</taxon>
        <taxon>Pseudomonadota</taxon>
        <taxon>Gammaproteobacteria</taxon>
        <taxon>Enterobacterales</taxon>
        <taxon>Enterobacteriaceae</taxon>
        <taxon>Escherichia</taxon>
    </lineage>
</organism>
<dbReference type="PANTHER" id="PTHR28259">
    <property type="entry name" value="FLUORIDE EXPORT PROTEIN 1-RELATED"/>
    <property type="match status" value="1"/>
</dbReference>
<dbReference type="Pfam" id="PF02537">
    <property type="entry name" value="CRCB"/>
    <property type="match status" value="1"/>
</dbReference>
<evidence type="ECO:0000256" key="7">
    <source>
        <dbReference type="ARBA" id="ARBA00023065"/>
    </source>
</evidence>
<dbReference type="AlphaFoldDB" id="A0A0E2LAT1"/>
<comment type="activity regulation">
    <text evidence="12">Na(+) is not transported, but it plays an essential structural role and its presence is essential for fluoride channel function.</text>
</comment>
<dbReference type="InterPro" id="IPR003691">
    <property type="entry name" value="FluC"/>
</dbReference>
<feature type="binding site" evidence="12">
    <location>
        <position position="75"/>
    </location>
    <ligand>
        <name>Na(+)</name>
        <dbReference type="ChEBI" id="CHEBI:29101"/>
        <note>structural</note>
    </ligand>
</feature>
<dbReference type="GO" id="GO:0140114">
    <property type="term" value="P:cellular detoxification of fluoride"/>
    <property type="evidence" value="ECO:0007669"/>
    <property type="project" value="UniProtKB-UniRule"/>
</dbReference>
<feature type="transmembrane region" description="Helical" evidence="12">
    <location>
        <begin position="5"/>
        <end position="22"/>
    </location>
</feature>
<keyword evidence="4 12" id="KW-0812">Transmembrane</keyword>
<keyword evidence="6 12" id="KW-0915">Sodium</keyword>
<dbReference type="NCBIfam" id="TIGR00494">
    <property type="entry name" value="crcB"/>
    <property type="match status" value="1"/>
</dbReference>
<evidence type="ECO:0000256" key="6">
    <source>
        <dbReference type="ARBA" id="ARBA00023053"/>
    </source>
</evidence>
<evidence type="ECO:0000256" key="4">
    <source>
        <dbReference type="ARBA" id="ARBA00022692"/>
    </source>
</evidence>
<evidence type="ECO:0000256" key="9">
    <source>
        <dbReference type="ARBA" id="ARBA00023303"/>
    </source>
</evidence>
<dbReference type="HOGENOM" id="CLU_114342_3_3_6"/>
<evidence type="ECO:0000256" key="12">
    <source>
        <dbReference type="HAMAP-Rule" id="MF_00454"/>
    </source>
</evidence>
<sequence length="126" mass="13636">MIKSLFAVIIGGSVGCTLRWLLSTRFNSLFPNLPPGTLVVNLLAGLIIGTALAYFLRQPHLDPFWKLMITTGLCGGLSTFSTFSVEVFALLQAGNYIWALTSVLVHVIGSLIMTALGFFIITILFA</sequence>
<evidence type="ECO:0000256" key="8">
    <source>
        <dbReference type="ARBA" id="ARBA00023136"/>
    </source>
</evidence>
<keyword evidence="3" id="KW-0997">Cell inner membrane</keyword>
<name>A0A0E2LAT1_ECOU3</name>
<dbReference type="SMR" id="A0A0E2LAT1"/>
<feature type="transmembrane region" description="Helical" evidence="12">
    <location>
        <begin position="97"/>
        <end position="125"/>
    </location>
</feature>
<comment type="subcellular location">
    <subcellularLocation>
        <location evidence="1 12">Cell membrane</location>
        <topology evidence="1 12">Multi-pass membrane protein</topology>
    </subcellularLocation>
</comment>
<feature type="transmembrane region" description="Helical" evidence="12">
    <location>
        <begin position="34"/>
        <end position="55"/>
    </location>
</feature>
<comment type="similarity">
    <text evidence="10 12">Belongs to the fluoride channel Fluc/FEX (TC 1.A.43) family.</text>
</comment>
<keyword evidence="2 12" id="KW-1003">Cell membrane</keyword>
<accession>A0A0E2LAT1</accession>
<evidence type="ECO:0000256" key="1">
    <source>
        <dbReference type="ARBA" id="ARBA00004651"/>
    </source>
</evidence>
<dbReference type="GO" id="GO:0005886">
    <property type="term" value="C:plasma membrane"/>
    <property type="evidence" value="ECO:0007669"/>
    <property type="project" value="UniProtKB-SubCell"/>
</dbReference>
<keyword evidence="8 12" id="KW-0472">Membrane</keyword>
<keyword evidence="5 12" id="KW-1133">Transmembrane helix</keyword>
<evidence type="ECO:0000313" key="14">
    <source>
        <dbReference type="Proteomes" id="UP000016035"/>
    </source>
</evidence>
<dbReference type="EMBL" id="AWBU01000046">
    <property type="protein sequence ID" value="EQX17710.1"/>
    <property type="molecule type" value="Genomic_DNA"/>
</dbReference>
<comment type="caution">
    <text evidence="13">The sequence shown here is derived from an EMBL/GenBank/DDBJ whole genome shotgun (WGS) entry which is preliminary data.</text>
</comment>
<comment type="catalytic activity">
    <reaction evidence="11">
        <text>fluoride(in) = fluoride(out)</text>
        <dbReference type="Rhea" id="RHEA:76159"/>
        <dbReference type="ChEBI" id="CHEBI:17051"/>
    </reaction>
    <physiologicalReaction direction="left-to-right" evidence="11">
        <dbReference type="Rhea" id="RHEA:76160"/>
    </physiologicalReaction>
</comment>
<proteinExistence type="inferred from homology"/>
<keyword evidence="12" id="KW-0813">Transport</keyword>
<evidence type="ECO:0000256" key="10">
    <source>
        <dbReference type="ARBA" id="ARBA00035120"/>
    </source>
</evidence>